<accession>A0A8R7ULT6</accession>
<dbReference type="InterPro" id="IPR002083">
    <property type="entry name" value="MATH/TRAF_dom"/>
</dbReference>
<organism evidence="2 3">
    <name type="scientific">Triticum urartu</name>
    <name type="common">Red wild einkorn</name>
    <name type="synonym">Crithodium urartu</name>
    <dbReference type="NCBI Taxonomy" id="4572"/>
    <lineage>
        <taxon>Eukaryota</taxon>
        <taxon>Viridiplantae</taxon>
        <taxon>Streptophyta</taxon>
        <taxon>Embryophyta</taxon>
        <taxon>Tracheophyta</taxon>
        <taxon>Spermatophyta</taxon>
        <taxon>Magnoliopsida</taxon>
        <taxon>Liliopsida</taxon>
        <taxon>Poales</taxon>
        <taxon>Poaceae</taxon>
        <taxon>BOP clade</taxon>
        <taxon>Pooideae</taxon>
        <taxon>Triticodae</taxon>
        <taxon>Triticeae</taxon>
        <taxon>Triticinae</taxon>
        <taxon>Triticum</taxon>
    </lineage>
</organism>
<dbReference type="CDD" id="cd00121">
    <property type="entry name" value="MATH"/>
    <property type="match status" value="1"/>
</dbReference>
<dbReference type="Gene3D" id="2.60.210.10">
    <property type="entry name" value="Apoptosis, Tumor Necrosis Factor Receptor Associated Protein 2, Chain A"/>
    <property type="match status" value="1"/>
</dbReference>
<dbReference type="Pfam" id="PF22486">
    <property type="entry name" value="MATH_2"/>
    <property type="match status" value="1"/>
</dbReference>
<keyword evidence="3" id="KW-1185">Reference proteome</keyword>
<dbReference type="InterPro" id="IPR008974">
    <property type="entry name" value="TRAF-like"/>
</dbReference>
<proteinExistence type="predicted"/>
<dbReference type="Gramene" id="TuG1812G0500004114.01.T01">
    <property type="protein sequence ID" value="TuG1812G0500004114.01.T01.cds414338"/>
    <property type="gene ID" value="TuG1812G0500004114.01"/>
</dbReference>
<dbReference type="AlphaFoldDB" id="A0A8R7ULT6"/>
<protein>
    <recommendedName>
        <fullName evidence="1">MATH domain-containing protein</fullName>
    </recommendedName>
</protein>
<reference evidence="2" key="2">
    <citation type="submission" date="2018-03" db="EMBL/GenBank/DDBJ databases">
        <title>The Triticum urartu genome reveals the dynamic nature of wheat genome evolution.</title>
        <authorList>
            <person name="Ling H."/>
            <person name="Ma B."/>
            <person name="Shi X."/>
            <person name="Liu H."/>
            <person name="Dong L."/>
            <person name="Sun H."/>
            <person name="Cao Y."/>
            <person name="Gao Q."/>
            <person name="Zheng S."/>
            <person name="Li Y."/>
            <person name="Yu Y."/>
            <person name="Du H."/>
            <person name="Qi M."/>
            <person name="Li Y."/>
            <person name="Yu H."/>
            <person name="Cui Y."/>
            <person name="Wang N."/>
            <person name="Chen C."/>
            <person name="Wu H."/>
            <person name="Zhao Y."/>
            <person name="Zhang J."/>
            <person name="Li Y."/>
            <person name="Zhou W."/>
            <person name="Zhang B."/>
            <person name="Hu W."/>
            <person name="Eijk M."/>
            <person name="Tang J."/>
            <person name="Witsenboer H."/>
            <person name="Zhao S."/>
            <person name="Li Z."/>
            <person name="Zhang A."/>
            <person name="Wang D."/>
            <person name="Liang C."/>
        </authorList>
    </citation>
    <scope>NUCLEOTIDE SEQUENCE [LARGE SCALE GENOMIC DNA]</scope>
    <source>
        <strain evidence="2">cv. G1812</strain>
    </source>
</reference>
<feature type="domain" description="MATH" evidence="1">
    <location>
        <begin position="24"/>
        <end position="87"/>
    </location>
</feature>
<reference evidence="2" key="3">
    <citation type="submission" date="2022-06" db="UniProtKB">
        <authorList>
            <consortium name="EnsemblPlants"/>
        </authorList>
    </citation>
    <scope>IDENTIFICATION</scope>
</reference>
<evidence type="ECO:0000313" key="3">
    <source>
        <dbReference type="Proteomes" id="UP000015106"/>
    </source>
</evidence>
<dbReference type="PROSITE" id="PS50144">
    <property type="entry name" value="MATH"/>
    <property type="match status" value="1"/>
</dbReference>
<sequence length="87" mass="9300">TSSHVIGDDLPSGSASSIISGVVSSYHLLKIVGYSGTKEIPNDEGIESCPLRVGGCTWNVRYYPNGLRSEYNDYIGLCLFLNDTVAG</sequence>
<name>A0A8R7ULT6_TRIUA</name>
<dbReference type="Proteomes" id="UP000015106">
    <property type="component" value="Chromosome 5"/>
</dbReference>
<evidence type="ECO:0000259" key="1">
    <source>
        <dbReference type="PROSITE" id="PS50144"/>
    </source>
</evidence>
<reference evidence="3" key="1">
    <citation type="journal article" date="2013" name="Nature">
        <title>Draft genome of the wheat A-genome progenitor Triticum urartu.</title>
        <authorList>
            <person name="Ling H.Q."/>
            <person name="Zhao S."/>
            <person name="Liu D."/>
            <person name="Wang J."/>
            <person name="Sun H."/>
            <person name="Zhang C."/>
            <person name="Fan H."/>
            <person name="Li D."/>
            <person name="Dong L."/>
            <person name="Tao Y."/>
            <person name="Gao C."/>
            <person name="Wu H."/>
            <person name="Li Y."/>
            <person name="Cui Y."/>
            <person name="Guo X."/>
            <person name="Zheng S."/>
            <person name="Wang B."/>
            <person name="Yu K."/>
            <person name="Liang Q."/>
            <person name="Yang W."/>
            <person name="Lou X."/>
            <person name="Chen J."/>
            <person name="Feng M."/>
            <person name="Jian J."/>
            <person name="Zhang X."/>
            <person name="Luo G."/>
            <person name="Jiang Y."/>
            <person name="Liu J."/>
            <person name="Wang Z."/>
            <person name="Sha Y."/>
            <person name="Zhang B."/>
            <person name="Wu H."/>
            <person name="Tang D."/>
            <person name="Shen Q."/>
            <person name="Xue P."/>
            <person name="Zou S."/>
            <person name="Wang X."/>
            <person name="Liu X."/>
            <person name="Wang F."/>
            <person name="Yang Y."/>
            <person name="An X."/>
            <person name="Dong Z."/>
            <person name="Zhang K."/>
            <person name="Zhang X."/>
            <person name="Luo M.C."/>
            <person name="Dvorak J."/>
            <person name="Tong Y."/>
            <person name="Wang J."/>
            <person name="Yang H."/>
            <person name="Li Z."/>
            <person name="Wang D."/>
            <person name="Zhang A."/>
            <person name="Wang J."/>
        </authorList>
    </citation>
    <scope>NUCLEOTIDE SEQUENCE</scope>
    <source>
        <strain evidence="3">cv. G1812</strain>
    </source>
</reference>
<dbReference type="SUPFAM" id="SSF49599">
    <property type="entry name" value="TRAF domain-like"/>
    <property type="match status" value="1"/>
</dbReference>
<evidence type="ECO:0000313" key="2">
    <source>
        <dbReference type="EnsemblPlants" id="TuG1812G0500004114.01.T01.cds414338"/>
    </source>
</evidence>
<dbReference type="EnsemblPlants" id="TuG1812G0500004114.01.T01">
    <property type="protein sequence ID" value="TuG1812G0500004114.01.T01.cds414338"/>
    <property type="gene ID" value="TuG1812G0500004114.01"/>
</dbReference>